<keyword evidence="3" id="KW-1185">Reference proteome</keyword>
<evidence type="ECO:0000313" key="3">
    <source>
        <dbReference type="Proteomes" id="UP000054266"/>
    </source>
</evidence>
<dbReference type="Gene3D" id="3.40.630.30">
    <property type="match status" value="1"/>
</dbReference>
<dbReference type="InterPro" id="IPR051822">
    <property type="entry name" value="Glycosyl_Hydrolase_84"/>
</dbReference>
<dbReference type="EMBL" id="KN846958">
    <property type="protein sequence ID" value="KIW68949.1"/>
    <property type="molecule type" value="Genomic_DNA"/>
</dbReference>
<dbReference type="Pfam" id="PF00583">
    <property type="entry name" value="Acetyltransf_1"/>
    <property type="match status" value="1"/>
</dbReference>
<reference evidence="2 3" key="1">
    <citation type="submission" date="2015-01" db="EMBL/GenBank/DDBJ databases">
        <title>The Genome Sequence of Capronia semiimmersa CBS27337.</title>
        <authorList>
            <consortium name="The Broad Institute Genomics Platform"/>
            <person name="Cuomo C."/>
            <person name="de Hoog S."/>
            <person name="Gorbushina A."/>
            <person name="Stielow B."/>
            <person name="Teixiera M."/>
            <person name="Abouelleil A."/>
            <person name="Chapman S.B."/>
            <person name="Priest M."/>
            <person name="Young S.K."/>
            <person name="Wortman J."/>
            <person name="Nusbaum C."/>
            <person name="Birren B."/>
        </authorList>
    </citation>
    <scope>NUCLEOTIDE SEQUENCE [LARGE SCALE GENOMIC DNA]</scope>
    <source>
        <strain evidence="2 3">CBS 27337</strain>
    </source>
</reference>
<sequence length="220" mass="24913">MAFIRMYQDSDKDAMIHIFRETCAPDLIAAGDTVLHYASFLWCRPYFMLTPKSCFVVDDGAGRAVGYLLGVPDTVGFVQEYKEKYIPFLTSEGFERPGPDEPTGWSEHLPNALRQIMFNPDGMLHAKYPQMMEQWPAHLHIDLLDTHQRQGWGRQLIDRFCTLAKEQGAKGVHLGMAAANENAYKFYARVGFKRFPVVLDGGASGEEGRDGNTIWLVKTF</sequence>
<dbReference type="PANTHER" id="PTHR13170:SF16">
    <property type="entry name" value="PROTEIN O-GLCNACASE"/>
    <property type="match status" value="1"/>
</dbReference>
<dbReference type="SUPFAM" id="SSF55729">
    <property type="entry name" value="Acyl-CoA N-acyltransferases (Nat)"/>
    <property type="match status" value="1"/>
</dbReference>
<dbReference type="InterPro" id="IPR016181">
    <property type="entry name" value="Acyl_CoA_acyltransferase"/>
</dbReference>
<evidence type="ECO:0000259" key="1">
    <source>
        <dbReference type="PROSITE" id="PS51186"/>
    </source>
</evidence>
<dbReference type="GO" id="GO:0009100">
    <property type="term" value="P:glycoprotein metabolic process"/>
    <property type="evidence" value="ECO:0007669"/>
    <property type="project" value="TreeGrafter"/>
</dbReference>
<dbReference type="HOGENOM" id="CLU_086044_0_0_1"/>
<dbReference type="AlphaFoldDB" id="A0A0D2GAF0"/>
<dbReference type="CDD" id="cd04301">
    <property type="entry name" value="NAT_SF"/>
    <property type="match status" value="1"/>
</dbReference>
<dbReference type="STRING" id="5601.A0A0D2GAF0"/>
<dbReference type="PANTHER" id="PTHR13170">
    <property type="entry name" value="O-GLCNACASE"/>
    <property type="match status" value="1"/>
</dbReference>
<name>A0A0D2GAF0_9EURO</name>
<dbReference type="GO" id="GO:0016747">
    <property type="term" value="F:acyltransferase activity, transferring groups other than amino-acyl groups"/>
    <property type="evidence" value="ECO:0007669"/>
    <property type="project" value="InterPro"/>
</dbReference>
<dbReference type="GO" id="GO:0016231">
    <property type="term" value="F:beta-N-acetylglucosaminidase activity"/>
    <property type="evidence" value="ECO:0007669"/>
    <property type="project" value="TreeGrafter"/>
</dbReference>
<feature type="domain" description="N-acetyltransferase" evidence="1">
    <location>
        <begin position="73"/>
        <end position="220"/>
    </location>
</feature>
<protein>
    <recommendedName>
        <fullName evidence="1">N-acetyltransferase domain-containing protein</fullName>
    </recommendedName>
</protein>
<dbReference type="PROSITE" id="PS51186">
    <property type="entry name" value="GNAT"/>
    <property type="match status" value="1"/>
</dbReference>
<dbReference type="Proteomes" id="UP000054266">
    <property type="component" value="Unassembled WGS sequence"/>
</dbReference>
<organism evidence="2 3">
    <name type="scientific">Phialophora macrospora</name>
    <dbReference type="NCBI Taxonomy" id="1851006"/>
    <lineage>
        <taxon>Eukaryota</taxon>
        <taxon>Fungi</taxon>
        <taxon>Dikarya</taxon>
        <taxon>Ascomycota</taxon>
        <taxon>Pezizomycotina</taxon>
        <taxon>Eurotiomycetes</taxon>
        <taxon>Chaetothyriomycetidae</taxon>
        <taxon>Chaetothyriales</taxon>
        <taxon>Herpotrichiellaceae</taxon>
        <taxon>Phialophora</taxon>
    </lineage>
</organism>
<accession>A0A0D2GAF0</accession>
<proteinExistence type="predicted"/>
<evidence type="ECO:0000313" key="2">
    <source>
        <dbReference type="EMBL" id="KIW68949.1"/>
    </source>
</evidence>
<gene>
    <name evidence="2" type="ORF">PV04_04860</name>
</gene>
<dbReference type="InterPro" id="IPR000182">
    <property type="entry name" value="GNAT_dom"/>
</dbReference>